<sequence>MARDPIRSYEDHWPFYFEARRGLPGFAEDRQGKRRWMLDAGRKMLPTARKLWMTSAISYR</sequence>
<protein>
    <submittedName>
        <fullName evidence="1">Protein CBG12378</fullName>
    </submittedName>
</protein>
<dbReference type="HOGENOM" id="CLU_2943898_0_0_1"/>
<gene>
    <name evidence="1 3" type="ORF">CBG12378</name>
    <name evidence="1" type="ORF">CBG_12378</name>
</gene>
<dbReference type="KEGG" id="cbr:CBG_12378"/>
<accession>A8XFA5</accession>
<evidence type="ECO:0000313" key="2">
    <source>
        <dbReference type="Proteomes" id="UP000008549"/>
    </source>
</evidence>
<dbReference type="InParanoid" id="A8XFA5"/>
<evidence type="ECO:0000313" key="3">
    <source>
        <dbReference type="WormBase" id="CBG12378"/>
    </source>
</evidence>
<name>A8XFA5_CAEBR</name>
<dbReference type="AlphaFoldDB" id="A8XFA5"/>
<dbReference type="WormBase" id="CBG12378">
    <property type="protein sequence ID" value="CBP09060"/>
    <property type="gene ID" value="WBGene00033336"/>
</dbReference>
<evidence type="ECO:0000313" key="1">
    <source>
        <dbReference type="EMBL" id="CAP31366.1"/>
    </source>
</evidence>
<proteinExistence type="predicted"/>
<dbReference type="CTD" id="8581655"/>
<organism evidence="1 2">
    <name type="scientific">Caenorhabditis briggsae</name>
    <dbReference type="NCBI Taxonomy" id="6238"/>
    <lineage>
        <taxon>Eukaryota</taxon>
        <taxon>Metazoa</taxon>
        <taxon>Ecdysozoa</taxon>
        <taxon>Nematoda</taxon>
        <taxon>Chromadorea</taxon>
        <taxon>Rhabditida</taxon>
        <taxon>Rhabditina</taxon>
        <taxon>Rhabditomorpha</taxon>
        <taxon>Rhabditoidea</taxon>
        <taxon>Rhabditidae</taxon>
        <taxon>Peloderinae</taxon>
        <taxon>Caenorhabditis</taxon>
    </lineage>
</organism>
<dbReference type="GeneID" id="8581655"/>
<dbReference type="Proteomes" id="UP000008549">
    <property type="component" value="Unassembled WGS sequence"/>
</dbReference>
<dbReference type="RefSeq" id="XP_002639662.1">
    <property type="nucleotide sequence ID" value="XM_002639616.1"/>
</dbReference>
<reference evidence="1 2" key="2">
    <citation type="journal article" date="2011" name="PLoS Genet.">
        <title>Caenorhabditis briggsae recombinant inbred line genotypes reveal inter-strain incompatibility and the evolution of recombination.</title>
        <authorList>
            <person name="Ross J.A."/>
            <person name="Koboldt D.C."/>
            <person name="Staisch J.E."/>
            <person name="Chamberlin H.M."/>
            <person name="Gupta B.P."/>
            <person name="Miller R.D."/>
            <person name="Baird S.E."/>
            <person name="Haag E.S."/>
        </authorList>
    </citation>
    <scope>NUCLEOTIDE SEQUENCE [LARGE SCALE GENOMIC DNA]</scope>
    <source>
        <strain evidence="1 2">AF16</strain>
    </source>
</reference>
<keyword evidence="2" id="KW-1185">Reference proteome</keyword>
<dbReference type="EMBL" id="HE600913">
    <property type="protein sequence ID" value="CAP31366.1"/>
    <property type="molecule type" value="Genomic_DNA"/>
</dbReference>
<reference evidence="1 2" key="1">
    <citation type="journal article" date="2003" name="PLoS Biol.">
        <title>The genome sequence of Caenorhabditis briggsae: a platform for comparative genomics.</title>
        <authorList>
            <person name="Stein L.D."/>
            <person name="Bao Z."/>
            <person name="Blasiar D."/>
            <person name="Blumenthal T."/>
            <person name="Brent M.R."/>
            <person name="Chen N."/>
            <person name="Chinwalla A."/>
            <person name="Clarke L."/>
            <person name="Clee C."/>
            <person name="Coghlan A."/>
            <person name="Coulson A."/>
            <person name="D'Eustachio P."/>
            <person name="Fitch D.H."/>
            <person name="Fulton L.A."/>
            <person name="Fulton R.E."/>
            <person name="Griffiths-Jones S."/>
            <person name="Harris T.W."/>
            <person name="Hillier L.W."/>
            <person name="Kamath R."/>
            <person name="Kuwabara P.E."/>
            <person name="Mardis E.R."/>
            <person name="Marra M.A."/>
            <person name="Miner T.L."/>
            <person name="Minx P."/>
            <person name="Mullikin J.C."/>
            <person name="Plumb R.W."/>
            <person name="Rogers J."/>
            <person name="Schein J.E."/>
            <person name="Sohrmann M."/>
            <person name="Spieth J."/>
            <person name="Stajich J.E."/>
            <person name="Wei C."/>
            <person name="Willey D."/>
            <person name="Wilson R.K."/>
            <person name="Durbin R."/>
            <person name="Waterston R.H."/>
        </authorList>
    </citation>
    <scope>NUCLEOTIDE SEQUENCE [LARGE SCALE GENOMIC DNA]</scope>
    <source>
        <strain evidence="1 2">AF16</strain>
    </source>
</reference>